<evidence type="ECO:0000313" key="2">
    <source>
        <dbReference type="Proteomes" id="UP000325313"/>
    </source>
</evidence>
<dbReference type="AlphaFoldDB" id="A0A5B0RPE0"/>
<name>A0A5B0RPE0_PUCGR</name>
<accession>A0A5B0RPE0</accession>
<dbReference type="EMBL" id="VDEP01000148">
    <property type="protein sequence ID" value="KAA1127836.1"/>
    <property type="molecule type" value="Genomic_DNA"/>
</dbReference>
<dbReference type="Proteomes" id="UP000325313">
    <property type="component" value="Unassembled WGS sequence"/>
</dbReference>
<comment type="caution">
    <text evidence="1">The sequence shown here is derived from an EMBL/GenBank/DDBJ whole genome shotgun (WGS) entry which is preliminary data.</text>
</comment>
<gene>
    <name evidence="1" type="ORF">PGTUg99_001567</name>
</gene>
<organism evidence="1 2">
    <name type="scientific">Puccinia graminis f. sp. tritici</name>
    <dbReference type="NCBI Taxonomy" id="56615"/>
    <lineage>
        <taxon>Eukaryota</taxon>
        <taxon>Fungi</taxon>
        <taxon>Dikarya</taxon>
        <taxon>Basidiomycota</taxon>
        <taxon>Pucciniomycotina</taxon>
        <taxon>Pucciniomycetes</taxon>
        <taxon>Pucciniales</taxon>
        <taxon>Pucciniaceae</taxon>
        <taxon>Puccinia</taxon>
    </lineage>
</organism>
<reference evidence="1 2" key="1">
    <citation type="submission" date="2019-05" db="EMBL/GenBank/DDBJ databases">
        <title>Emergence of the Ug99 lineage of the wheat stem rust pathogen through somatic hybridization.</title>
        <authorList>
            <person name="Li F."/>
            <person name="Upadhyaya N.M."/>
            <person name="Sperschneider J."/>
            <person name="Matny O."/>
            <person name="Nguyen-Phuc H."/>
            <person name="Mago R."/>
            <person name="Raley C."/>
            <person name="Miller M.E."/>
            <person name="Silverstein K.A.T."/>
            <person name="Henningsen E."/>
            <person name="Hirsch C.D."/>
            <person name="Visser B."/>
            <person name="Pretorius Z.A."/>
            <person name="Steffenson B.J."/>
            <person name="Schwessinger B."/>
            <person name="Dodds P.N."/>
            <person name="Figueroa M."/>
        </authorList>
    </citation>
    <scope>NUCLEOTIDE SEQUENCE [LARGE SCALE GENOMIC DNA]</scope>
    <source>
        <strain evidence="1 2">Ug99</strain>
    </source>
</reference>
<protein>
    <submittedName>
        <fullName evidence="1">Uncharacterized protein</fullName>
    </submittedName>
</protein>
<evidence type="ECO:0000313" key="1">
    <source>
        <dbReference type="EMBL" id="KAA1127836.1"/>
    </source>
</evidence>
<sequence>MLSLINIQNSLIKMHGVIFTRNCTASAKPLVSSRLALDPLFRRIVEDRTIEPLCLYLWPRNGQLQHPCTTIYPRLNDRRTSAYLLSRKHLARFAIFGCRKVPIRAQECDIRFRSGPPPDIRTRNIRLTQPIWQVLMYHNIQLDTRYLQDASMTQLKGTRLEP</sequence>
<proteinExistence type="predicted"/>